<dbReference type="AlphaFoldDB" id="A6W171"/>
<dbReference type="OrthoDB" id="5392377at2"/>
<dbReference type="eggNOG" id="ENOG502Z880">
    <property type="taxonomic scope" value="Bacteria"/>
</dbReference>
<sequence length="534" mass="61009">MNLVKDPWLPMRLQDGSEQVLPMTQISRSDVVDFALPRADFQGAAYQFAIGLLQTVIAPKGQTEWVKLFETPPSQDVLENAFQSVEHAFQGDGDGPLFMQDFDLLEKQKPTTVSGLLIEAPGENGIKNNTDHFIKRGIGEQMSLEMALLALFTLQINAPAGGAGHRVGLRGGGPLTTLIQPSTETATLWQKLWLNVINREDWIYDEPDFTDGSVFPWLAPTKLSDKKNTEIYADDVHPLHMFWAMPRRIRLEVQHREDVCHISGKTAQKVVTDYRTQNYGHNYSGNWSHPLTPYKGDPKKPEAEWLSIKGQPGGLHYKIWDVLSFSSDTQAQKCAAVISHFEVVSKHYRKALKQVRSRLWVFGYDMDNMKARCWYSASMPLFQFDPEQQNDLLVEVKYLQKLSSDALWHLRSEVKAAWFESPSDAKGDMSFIDLEFWQRTENLFFDAIANLMNEMEEDDDRQQLSTAAAKTWLTKLQFVVLDLFDEYALSELGSERTMIKRIEARRSLSGWLYGSKDIKSFKTDHKIESKQEVS</sequence>
<dbReference type="HOGENOM" id="CLU_039818_0_0_6"/>
<dbReference type="NCBIfam" id="TIGR02547">
    <property type="entry name" value="casA_cse1"/>
    <property type="match status" value="1"/>
</dbReference>
<dbReference type="KEGG" id="mmw:Mmwyl1_3547"/>
<dbReference type="Pfam" id="PF09481">
    <property type="entry name" value="CRISPR_Cse1"/>
    <property type="match status" value="1"/>
</dbReference>
<dbReference type="InterPro" id="IPR013381">
    <property type="entry name" value="CRISPR-assoc_prot_Cse1"/>
</dbReference>
<protein>
    <submittedName>
        <fullName evidence="1">CRISPR-associated protein, Cse1 family</fullName>
    </submittedName>
</protein>
<dbReference type="CDD" id="cd09729">
    <property type="entry name" value="Cse1_I-E"/>
    <property type="match status" value="1"/>
</dbReference>
<proteinExistence type="predicted"/>
<dbReference type="STRING" id="400668.Mmwyl1_3547"/>
<name>A6W171_MARMS</name>
<dbReference type="EMBL" id="CP000749">
    <property type="protein sequence ID" value="ABR72450.1"/>
    <property type="molecule type" value="Genomic_DNA"/>
</dbReference>
<evidence type="ECO:0000313" key="1">
    <source>
        <dbReference type="EMBL" id="ABR72450.1"/>
    </source>
</evidence>
<gene>
    <name evidence="1" type="ordered locus">Mmwyl1_3547</name>
</gene>
<accession>A6W171</accession>
<organism evidence="1">
    <name type="scientific">Marinomonas sp. (strain MWYL1)</name>
    <dbReference type="NCBI Taxonomy" id="400668"/>
    <lineage>
        <taxon>Bacteria</taxon>
        <taxon>Pseudomonadati</taxon>
        <taxon>Pseudomonadota</taxon>
        <taxon>Gammaproteobacteria</taxon>
        <taxon>Oceanospirillales</taxon>
        <taxon>Oceanospirillaceae</taxon>
        <taxon>Marinomonas</taxon>
    </lineage>
</organism>
<reference evidence="1" key="1">
    <citation type="submission" date="2007-06" db="EMBL/GenBank/DDBJ databases">
        <title>Complete sequence of Marinomonas sp. MWYL1.</title>
        <authorList>
            <consortium name="US DOE Joint Genome Institute"/>
            <person name="Copeland A."/>
            <person name="Lucas S."/>
            <person name="Lapidus A."/>
            <person name="Barry K."/>
            <person name="Glavina del Rio T."/>
            <person name="Dalin E."/>
            <person name="Tice H."/>
            <person name="Pitluck S."/>
            <person name="Kiss H."/>
            <person name="Brettin T."/>
            <person name="Bruce D."/>
            <person name="Detter J.C."/>
            <person name="Han C."/>
            <person name="Schmutz J."/>
            <person name="Larimer F."/>
            <person name="Land M."/>
            <person name="Hauser L."/>
            <person name="Kyrpides N."/>
            <person name="Kim E."/>
            <person name="Johnston A.W.B."/>
            <person name="Todd J.D."/>
            <person name="Rogers R."/>
            <person name="Wexler M."/>
            <person name="Bond P.L."/>
            <person name="Li Y."/>
            <person name="Richardson P."/>
        </authorList>
    </citation>
    <scope>NUCLEOTIDE SEQUENCE [LARGE SCALE GENOMIC DNA]</scope>
    <source>
        <strain evidence="1">MWYL1</strain>
    </source>
</reference>